<feature type="transmembrane region" description="Helical" evidence="1">
    <location>
        <begin position="6"/>
        <end position="26"/>
    </location>
</feature>
<dbReference type="InterPro" id="IPR024405">
    <property type="entry name" value="Phage_BhlA/UviB"/>
</dbReference>
<dbReference type="AlphaFoldDB" id="A0A0F9N1K7"/>
<gene>
    <name evidence="2" type="ORF">LCGC14_1085220</name>
</gene>
<keyword evidence="1" id="KW-0472">Membrane</keyword>
<dbReference type="Pfam" id="PF10960">
    <property type="entry name" value="Holin_BhlA"/>
    <property type="match status" value="1"/>
</dbReference>
<evidence type="ECO:0000313" key="2">
    <source>
        <dbReference type="EMBL" id="KKN05642.1"/>
    </source>
</evidence>
<name>A0A0F9N1K7_9ZZZZ</name>
<keyword evidence="1" id="KW-1133">Transmembrane helix</keyword>
<keyword evidence="1" id="KW-0812">Transmembrane</keyword>
<sequence length="59" mass="6735">MIEEALYGYGGVGILALVLIVQNQRLMKKQDEREKKLAEVVENNTKALAIFTEVMKRKL</sequence>
<evidence type="ECO:0000256" key="1">
    <source>
        <dbReference type="SAM" id="Phobius"/>
    </source>
</evidence>
<reference evidence="2" key="1">
    <citation type="journal article" date="2015" name="Nature">
        <title>Complex archaea that bridge the gap between prokaryotes and eukaryotes.</title>
        <authorList>
            <person name="Spang A."/>
            <person name="Saw J.H."/>
            <person name="Jorgensen S.L."/>
            <person name="Zaremba-Niedzwiedzka K."/>
            <person name="Martijn J."/>
            <person name="Lind A.E."/>
            <person name="van Eijk R."/>
            <person name="Schleper C."/>
            <person name="Guy L."/>
            <person name="Ettema T.J."/>
        </authorList>
    </citation>
    <scope>NUCLEOTIDE SEQUENCE</scope>
</reference>
<dbReference type="EMBL" id="LAZR01004778">
    <property type="protein sequence ID" value="KKN05642.1"/>
    <property type="molecule type" value="Genomic_DNA"/>
</dbReference>
<accession>A0A0F9N1K7</accession>
<proteinExistence type="predicted"/>
<organism evidence="2">
    <name type="scientific">marine sediment metagenome</name>
    <dbReference type="NCBI Taxonomy" id="412755"/>
    <lineage>
        <taxon>unclassified sequences</taxon>
        <taxon>metagenomes</taxon>
        <taxon>ecological metagenomes</taxon>
    </lineage>
</organism>
<protein>
    <submittedName>
        <fullName evidence="2">Uncharacterized protein</fullName>
    </submittedName>
</protein>
<comment type="caution">
    <text evidence="2">The sequence shown here is derived from an EMBL/GenBank/DDBJ whole genome shotgun (WGS) entry which is preliminary data.</text>
</comment>